<gene>
    <name evidence="2" type="ORF">D6J04_12885</name>
</gene>
<comment type="caution">
    <text evidence="2">The sequence shown here is derived from an EMBL/GenBank/DDBJ whole genome shotgun (WGS) entry which is preliminary data.</text>
</comment>
<evidence type="ECO:0008006" key="4">
    <source>
        <dbReference type="Google" id="ProtNLM"/>
    </source>
</evidence>
<dbReference type="PANTHER" id="PTHR11070">
    <property type="entry name" value="UVRD / RECB / PCRA DNA HELICASE FAMILY MEMBER"/>
    <property type="match status" value="1"/>
</dbReference>
<name>A0A3A5LA87_9GAMM</name>
<feature type="compositionally biased region" description="Low complexity" evidence="1">
    <location>
        <begin position="608"/>
        <end position="623"/>
    </location>
</feature>
<evidence type="ECO:0000313" key="2">
    <source>
        <dbReference type="EMBL" id="RJT44143.1"/>
    </source>
</evidence>
<feature type="region of interest" description="Disordered" evidence="1">
    <location>
        <begin position="662"/>
        <end position="692"/>
    </location>
</feature>
<organism evidence="2 3">
    <name type="scientific">Legionella taurinensis</name>
    <dbReference type="NCBI Taxonomy" id="70611"/>
    <lineage>
        <taxon>Bacteria</taxon>
        <taxon>Pseudomonadati</taxon>
        <taxon>Pseudomonadota</taxon>
        <taxon>Gammaproteobacteria</taxon>
        <taxon>Legionellales</taxon>
        <taxon>Legionellaceae</taxon>
        <taxon>Legionella</taxon>
    </lineage>
</organism>
<feature type="compositionally biased region" description="Polar residues" evidence="1">
    <location>
        <begin position="662"/>
        <end position="683"/>
    </location>
</feature>
<feature type="region of interest" description="Disordered" evidence="1">
    <location>
        <begin position="608"/>
        <end position="632"/>
    </location>
</feature>
<dbReference type="GO" id="GO:0003678">
    <property type="term" value="F:DNA helicase activity"/>
    <property type="evidence" value="ECO:0007669"/>
    <property type="project" value="InterPro"/>
</dbReference>
<accession>A0A3A5LA87</accession>
<dbReference type="InterPro" id="IPR027417">
    <property type="entry name" value="P-loop_NTPase"/>
</dbReference>
<dbReference type="AlphaFoldDB" id="A0A3A5LA87"/>
<dbReference type="GO" id="GO:0003677">
    <property type="term" value="F:DNA binding"/>
    <property type="evidence" value="ECO:0007669"/>
    <property type="project" value="InterPro"/>
</dbReference>
<dbReference type="EMBL" id="QZWB01000017">
    <property type="protein sequence ID" value="RJT44143.1"/>
    <property type="molecule type" value="Genomic_DNA"/>
</dbReference>
<dbReference type="Pfam" id="PF13245">
    <property type="entry name" value="AAA_19"/>
    <property type="match status" value="1"/>
</dbReference>
<evidence type="ECO:0000256" key="1">
    <source>
        <dbReference type="SAM" id="MobiDB-lite"/>
    </source>
</evidence>
<sequence length="1247" mass="141996">MLNIEYQFVQKVLYWQEVLGDSDYLIQYRDVVSKLLNGDYKEADLEKLAGHNVYSVRVNHSDRLLFTTVTVNGKSCLLLLDVVLNHDYHKSRFLKPQVLRQFLEQNVPEAISKGELTFVKADSLPALWPNPQSKEEEEPIEYQKVSFYNQTFITLSDIQEKAVKTPLPAVISGAAGSGKSCVALAILEQAVNQYTEVPEKPLLYVTQSAKLAETMQSMWLQLPAAQTEAGKKVQFLTSQQFLAQEATELKHKKAQDKTDFMTWLDNHIASYLNAAKAAKQTLSKDFQDFLKNTESMYQAFRYLSGYLPDNPGGISARHEQFKNDNERQWLINAYTSYKKTHDNEKNTAFHPEFHTLKQSDRFDLVVVDEAQDLSGLELKNLRRAARNSQIAYCMDSNQSLKDTLSQRQFLLSSGVSHVELPVTYRCPGHVVDLANAVLDIKQRLTGGLADKLEYARIIPSEQQKANPGFVQWVEPNELAKNHRLNQLAQTTQFAVVTLPRWKEKAKELFKTPLVFTPEEIKGLEYPHIAAYRLFDHDTCNHASKQINHTAVKSQQHRAKPEQGDASFAPHFNQLFTAFTRATQSLAIVEDSSVHQRKNLLTPLKQTTLKLTQNPNNNNNNNNPEPKPTPASQQDWINEANKLKHLGKSEQAKAIEQQFTQKTVEQSANKQNTTLPLQKINQISKKAGKKPVPAPTIRELAPETLVMALVTAAKEKKVFNHERLANPAELEKIWLTIPIPTRKRQYSNLFIYSLHHYNKVKKALGSVSLDAIYKKLFTVKTLSLTVNTFGLERSLLHFLCDNNVTATILHHQLTHTPALLRSIPTALWIQKAAHESVSTSLLFRLTVSCPHILELLAQANQGEALEKIPLMEWFEEYTHAEGARMTPWVSLMLAPFKANPDLRDVNERVLPLYKQIYYLSSSVPSFSPEQLCRENFMVIRDGVQCSVTLLHALLFTREGSNLLRRWLDKNPESLAKIPLEFWLKETHLFNQTLTPLESLAIEGSPILERLLQQYPELPFKIKPEILYRQSHKGSMIQCLAADQNLHFLTRILTENPKLIAQIPANAWYHHDDVQETTPLYWLASTVAGRPLFQFLLEQHPALINQIPPSVWHEKPGKPIANHHREKCVLLWLLQDPKSYKILDLLADKLIDSVSVDELHKLMKPVIGDVLKYLGGDSQDGRVFFVKVANKLNDPMLKQGISLKPLEELLFKNKKPPAETGSHSPQFFSPAPSSKEEEAPSKTMEWQNQ</sequence>
<dbReference type="SUPFAM" id="SSF52540">
    <property type="entry name" value="P-loop containing nucleoside triphosphate hydrolases"/>
    <property type="match status" value="1"/>
</dbReference>
<protein>
    <recommendedName>
        <fullName evidence="4">DNA helicase</fullName>
    </recommendedName>
</protein>
<feature type="region of interest" description="Disordered" evidence="1">
    <location>
        <begin position="1212"/>
        <end position="1247"/>
    </location>
</feature>
<reference evidence="2 3" key="1">
    <citation type="submission" date="2018-09" db="EMBL/GenBank/DDBJ databases">
        <title>Draft genome sequences of Legionella taurinensis isolated from water samples.</title>
        <authorList>
            <person name="Chakeri A."/>
            <person name="Allerberger F."/>
            <person name="Kundi M."/>
            <person name="Ruppitsch W."/>
            <person name="Schmid D."/>
        </authorList>
    </citation>
    <scope>NUCLEOTIDE SEQUENCE [LARGE SCALE GENOMIC DNA]</scope>
    <source>
        <strain evidence="2 3">4570-18-6</strain>
    </source>
</reference>
<evidence type="ECO:0000313" key="3">
    <source>
        <dbReference type="Proteomes" id="UP000270757"/>
    </source>
</evidence>
<dbReference type="Gene3D" id="3.40.50.300">
    <property type="entry name" value="P-loop containing nucleotide triphosphate hydrolases"/>
    <property type="match status" value="1"/>
</dbReference>
<dbReference type="InterPro" id="IPR000212">
    <property type="entry name" value="DNA_helicase_UvrD/REP"/>
</dbReference>
<dbReference type="Proteomes" id="UP000270757">
    <property type="component" value="Unassembled WGS sequence"/>
</dbReference>
<proteinExistence type="predicted"/>
<dbReference type="GO" id="GO:0005524">
    <property type="term" value="F:ATP binding"/>
    <property type="evidence" value="ECO:0007669"/>
    <property type="project" value="InterPro"/>
</dbReference>